<name>A0A6P5AT76_BRABE</name>
<dbReference type="GeneID" id="109486826"/>
<dbReference type="KEGG" id="bbel:109486826"/>
<dbReference type="Proteomes" id="UP000515135">
    <property type="component" value="Unplaced"/>
</dbReference>
<evidence type="ECO:0000313" key="1">
    <source>
        <dbReference type="Proteomes" id="UP000515135"/>
    </source>
</evidence>
<dbReference type="RefSeq" id="XP_019646287.1">
    <property type="nucleotide sequence ID" value="XM_019790728.1"/>
</dbReference>
<organism evidence="1 2">
    <name type="scientific">Branchiostoma belcheri</name>
    <name type="common">Amphioxus</name>
    <dbReference type="NCBI Taxonomy" id="7741"/>
    <lineage>
        <taxon>Eukaryota</taxon>
        <taxon>Metazoa</taxon>
        <taxon>Chordata</taxon>
        <taxon>Cephalochordata</taxon>
        <taxon>Leptocardii</taxon>
        <taxon>Amphioxiformes</taxon>
        <taxon>Branchiostomatidae</taxon>
        <taxon>Branchiostoma</taxon>
    </lineage>
</organism>
<evidence type="ECO:0000313" key="2">
    <source>
        <dbReference type="RefSeq" id="XP_019646287.1"/>
    </source>
</evidence>
<gene>
    <name evidence="2" type="primary">LOC109486826</name>
</gene>
<accession>A0A6P5AT76</accession>
<sequence>MYILYLAKVAGEYIFSVMMSRFRRMSLIRVAKSLSSGRLPSVCSHGLTMCVNVNLNAANNPRKLSKKISCSVTEVSRVALPRETTSPADISKISSQ</sequence>
<dbReference type="AlphaFoldDB" id="A0A6P5AT76"/>
<proteinExistence type="predicted"/>
<keyword evidence="1" id="KW-1185">Reference proteome</keyword>
<reference evidence="2" key="1">
    <citation type="submission" date="2025-08" db="UniProtKB">
        <authorList>
            <consortium name="RefSeq"/>
        </authorList>
    </citation>
    <scope>IDENTIFICATION</scope>
    <source>
        <tissue evidence="2">Gonad</tissue>
    </source>
</reference>
<protein>
    <submittedName>
        <fullName evidence="2">Uncharacterized protein LOC109486826</fullName>
    </submittedName>
</protein>